<protein>
    <recommendedName>
        <fullName evidence="2">uDENN domain-containing protein</fullName>
    </recommendedName>
</protein>
<gene>
    <name evidence="3" type="ORF">HS088_TW12G00193</name>
</gene>
<dbReference type="PANTHER" id="PTHR15288">
    <property type="entry name" value="DENN DOMAIN-CONTAINING PROTEIN 2"/>
    <property type="match status" value="1"/>
</dbReference>
<dbReference type="InterPro" id="IPR005113">
    <property type="entry name" value="uDENN_dom"/>
</dbReference>
<name>A0A7J7CY09_TRIWF</name>
<accession>A0A7J7CY09</accession>
<evidence type="ECO:0000313" key="4">
    <source>
        <dbReference type="Proteomes" id="UP000593562"/>
    </source>
</evidence>
<evidence type="ECO:0000313" key="3">
    <source>
        <dbReference type="EMBL" id="KAF5738997.1"/>
    </source>
</evidence>
<feature type="domain" description="uDENN" evidence="2">
    <location>
        <begin position="182"/>
        <end position="259"/>
    </location>
</feature>
<dbReference type="Proteomes" id="UP000593562">
    <property type="component" value="Unassembled WGS sequence"/>
</dbReference>
<dbReference type="EMBL" id="JAAARO010000012">
    <property type="protein sequence ID" value="KAF5738997.1"/>
    <property type="molecule type" value="Genomic_DNA"/>
</dbReference>
<comment type="caution">
    <text evidence="3">The sequence shown here is derived from an EMBL/GenBank/DDBJ whole genome shotgun (WGS) entry which is preliminary data.</text>
</comment>
<dbReference type="Pfam" id="PF03456">
    <property type="entry name" value="uDENN"/>
    <property type="match status" value="1"/>
</dbReference>
<dbReference type="InterPro" id="IPR051942">
    <property type="entry name" value="DENN_domain_containing_2"/>
</dbReference>
<feature type="region of interest" description="Disordered" evidence="1">
    <location>
        <begin position="39"/>
        <end position="67"/>
    </location>
</feature>
<dbReference type="PANTHER" id="PTHR15288:SF0">
    <property type="entry name" value="UDENN DOMAIN-CONTAINING PROTEIN"/>
    <property type="match status" value="1"/>
</dbReference>
<evidence type="ECO:0000256" key="1">
    <source>
        <dbReference type="SAM" id="MobiDB-lite"/>
    </source>
</evidence>
<dbReference type="InParanoid" id="A0A7J7CY09"/>
<dbReference type="Gene3D" id="3.30.450.200">
    <property type="match status" value="1"/>
</dbReference>
<feature type="compositionally biased region" description="Basic and acidic residues" evidence="1">
    <location>
        <begin position="413"/>
        <end position="424"/>
    </location>
</feature>
<dbReference type="AlphaFoldDB" id="A0A7J7CY09"/>
<organism evidence="3 4">
    <name type="scientific">Tripterygium wilfordii</name>
    <name type="common">Thunder God vine</name>
    <dbReference type="NCBI Taxonomy" id="458696"/>
    <lineage>
        <taxon>Eukaryota</taxon>
        <taxon>Viridiplantae</taxon>
        <taxon>Streptophyta</taxon>
        <taxon>Embryophyta</taxon>
        <taxon>Tracheophyta</taxon>
        <taxon>Spermatophyta</taxon>
        <taxon>Magnoliopsida</taxon>
        <taxon>eudicotyledons</taxon>
        <taxon>Gunneridae</taxon>
        <taxon>Pentapetalae</taxon>
        <taxon>rosids</taxon>
        <taxon>fabids</taxon>
        <taxon>Celastrales</taxon>
        <taxon>Celastraceae</taxon>
        <taxon>Tripterygium</taxon>
    </lineage>
</organism>
<sequence>MNSKEDGDRHEDRPTSPYWALHHLSEEAVRVAGEALHSVHLGNPNPQSGLGHRRSQSEVTPVVHRRSSSFQRLKSQVQKAWRWGANSREQDCNPNFNPEVLANQKRQWYQLHSKTLEHVQYKEPTSLFEHFIIVGLHPDANLECVENAFAKRKKWELDMERSGIVDFKMLDYRGPSFPTLEPQILFKYPPGKRLAMRLKDLSSFCFPGGVKARLLERTPSLSDLNELVYGQEHLGRDDLSFVFSLKVADNATLYGVCLHVTEIVQRPPGILATSSPISQSSGRCCRYLVSAPRCYCVLTRVPFFELHYEMLNSIIAQERLNRITQFVTEMSLTSYVPSVTKLHCQMNGNVESPRLDCIADWMASAIPIDRAVALAAAAAGIISDDEIPSSSLKMSDPPSPESVTASESSDLSQAREVDKDERRNSQYFDECASEASETHSDALERMYSSGEVGQVSPEIGSFWCSRSRTMERVGSSESLFSPVRSMASEDEDDLLFSSSEKDFGDELIMEWARENKNDLLQIVCSYHALPIPARGSEIVFRPLEHLQAIEYRRPSVEALGIARKYIDSIEAAEFNAKLAAAEEALALSIWTTATICRVLSLESVTSLLLNYLRTEIQLSVLNLD</sequence>
<evidence type="ECO:0000259" key="2">
    <source>
        <dbReference type="Pfam" id="PF03456"/>
    </source>
</evidence>
<reference evidence="3 4" key="1">
    <citation type="journal article" date="2020" name="Nat. Commun.">
        <title>Genome of Tripterygium wilfordii and identification of cytochrome P450 involved in triptolide biosynthesis.</title>
        <authorList>
            <person name="Tu L."/>
            <person name="Su P."/>
            <person name="Zhang Z."/>
            <person name="Gao L."/>
            <person name="Wang J."/>
            <person name="Hu T."/>
            <person name="Zhou J."/>
            <person name="Zhang Y."/>
            <person name="Zhao Y."/>
            <person name="Liu Y."/>
            <person name="Song Y."/>
            <person name="Tong Y."/>
            <person name="Lu Y."/>
            <person name="Yang J."/>
            <person name="Xu C."/>
            <person name="Jia M."/>
            <person name="Peters R.J."/>
            <person name="Huang L."/>
            <person name="Gao W."/>
        </authorList>
    </citation>
    <scope>NUCLEOTIDE SEQUENCE [LARGE SCALE GENOMIC DNA]</scope>
    <source>
        <strain evidence="4">cv. XIE 37</strain>
        <tissue evidence="3">Leaf</tissue>
    </source>
</reference>
<feature type="region of interest" description="Disordered" evidence="1">
    <location>
        <begin position="387"/>
        <end position="434"/>
    </location>
</feature>
<dbReference type="FunCoup" id="A0A7J7CY09">
    <property type="interactions" value="564"/>
</dbReference>
<proteinExistence type="predicted"/>
<keyword evidence="4" id="KW-1185">Reference proteome</keyword>
<feature type="compositionally biased region" description="Polar residues" evidence="1">
    <location>
        <begin position="401"/>
        <end position="412"/>
    </location>
</feature>